<keyword evidence="12" id="KW-1185">Reference proteome</keyword>
<evidence type="ECO:0000256" key="5">
    <source>
        <dbReference type="ARBA" id="ARBA00022690"/>
    </source>
</evidence>
<comment type="caution">
    <text evidence="11">The sequence shown here is derived from an EMBL/GenBank/DDBJ whole genome shotgun (WGS) entry which is preliminary data.</text>
</comment>
<dbReference type="EMBL" id="RJMB01000008">
    <property type="protein sequence ID" value="RNL85072.1"/>
    <property type="molecule type" value="Genomic_DNA"/>
</dbReference>
<keyword evidence="5 8" id="KW-0646">Protease inhibitor</keyword>
<dbReference type="SUPFAM" id="SSF55399">
    <property type="entry name" value="Subtilisin inhibitor"/>
    <property type="match status" value="1"/>
</dbReference>
<keyword evidence="9" id="KW-0732">Signal</keyword>
<feature type="domain" description="Subtilisin inhibitor" evidence="10">
    <location>
        <begin position="36"/>
        <end position="118"/>
    </location>
</feature>
<evidence type="ECO:0000256" key="2">
    <source>
        <dbReference type="ARBA" id="ARBA00010472"/>
    </source>
</evidence>
<dbReference type="OrthoDB" id="3542626at2"/>
<evidence type="ECO:0000256" key="7">
    <source>
        <dbReference type="ARBA" id="ARBA00023157"/>
    </source>
</evidence>
<dbReference type="InterPro" id="IPR000691">
    <property type="entry name" value="Prot_inh_I16_SSI"/>
</dbReference>
<dbReference type="GO" id="GO:0005576">
    <property type="term" value="C:extracellular region"/>
    <property type="evidence" value="ECO:0007669"/>
    <property type="project" value="UniProtKB-SubCell"/>
</dbReference>
<evidence type="ECO:0000256" key="4">
    <source>
        <dbReference type="ARBA" id="ARBA00022525"/>
    </source>
</evidence>
<dbReference type="Pfam" id="PF00720">
    <property type="entry name" value="SSI"/>
    <property type="match status" value="1"/>
</dbReference>
<reference evidence="11 12" key="1">
    <citation type="submission" date="2018-11" db="EMBL/GenBank/DDBJ databases">
        <title>The genome draft of YIM 96095.</title>
        <authorList>
            <person name="Tang S.-K."/>
            <person name="Chunyu W.-X."/>
            <person name="Feng Y.-Z."/>
        </authorList>
    </citation>
    <scope>NUCLEOTIDE SEQUENCE [LARGE SCALE GENOMIC DNA]</scope>
    <source>
        <strain evidence="11 12">YIM 96095</strain>
    </source>
</reference>
<feature type="signal peptide" evidence="9">
    <location>
        <begin position="1"/>
        <end position="27"/>
    </location>
</feature>
<proteinExistence type="inferred from homology"/>
<dbReference type="GO" id="GO:0004867">
    <property type="term" value="F:serine-type endopeptidase inhibitor activity"/>
    <property type="evidence" value="ECO:0007669"/>
    <property type="project" value="UniProtKB-KW"/>
</dbReference>
<keyword evidence="4" id="KW-0964">Secreted</keyword>
<evidence type="ECO:0000256" key="3">
    <source>
        <dbReference type="ARBA" id="ARBA00011738"/>
    </source>
</evidence>
<organism evidence="11 12">
    <name type="scientific">Halostreptopolyspora alba</name>
    <dbReference type="NCBI Taxonomy" id="2487137"/>
    <lineage>
        <taxon>Bacteria</taxon>
        <taxon>Bacillati</taxon>
        <taxon>Actinomycetota</taxon>
        <taxon>Actinomycetes</taxon>
        <taxon>Streptosporangiales</taxon>
        <taxon>Nocardiopsidaceae</taxon>
        <taxon>Halostreptopolyspora</taxon>
    </lineage>
</organism>
<dbReference type="RefSeq" id="WP_123201121.1">
    <property type="nucleotide sequence ID" value="NZ_RJMB01000008.1"/>
</dbReference>
<keyword evidence="7" id="KW-1015">Disulfide bond</keyword>
<comment type="similarity">
    <text evidence="2 8">Belongs to the protease inhibitor I16 (SSI) family.</text>
</comment>
<dbReference type="Proteomes" id="UP000269198">
    <property type="component" value="Unassembled WGS sequence"/>
</dbReference>
<evidence type="ECO:0000256" key="9">
    <source>
        <dbReference type="SAM" id="SignalP"/>
    </source>
</evidence>
<evidence type="ECO:0000313" key="12">
    <source>
        <dbReference type="Proteomes" id="UP000269198"/>
    </source>
</evidence>
<evidence type="ECO:0000259" key="10">
    <source>
        <dbReference type="Pfam" id="PF00720"/>
    </source>
</evidence>
<feature type="chain" id="PRO_5038362004" description="Subtilisin inhibitor domain-containing protein" evidence="9">
    <location>
        <begin position="28"/>
        <end position="132"/>
    </location>
</feature>
<keyword evidence="6 8" id="KW-0722">Serine protease inhibitor</keyword>
<evidence type="ECO:0000313" key="11">
    <source>
        <dbReference type="EMBL" id="RNL85072.1"/>
    </source>
</evidence>
<dbReference type="InterPro" id="IPR023549">
    <property type="entry name" value="Subtilisin_inhibitor"/>
</dbReference>
<evidence type="ECO:0000256" key="1">
    <source>
        <dbReference type="ARBA" id="ARBA00004613"/>
    </source>
</evidence>
<dbReference type="InterPro" id="IPR036819">
    <property type="entry name" value="Subtilisin_inhibitor-like_sf"/>
</dbReference>
<gene>
    <name evidence="11" type="ORF">EFW17_10370</name>
</gene>
<dbReference type="PRINTS" id="PR00294">
    <property type="entry name" value="SSBTLNINHBTR"/>
</dbReference>
<sequence>MRTAAIALTALAAGALGPVVGAPGALATDVPAGARIQLSVTGSGEDAEPTTALLACSPNGGTHPRVDEACAALEETGGEFADLPSTESVCTLVYQPVTVAARGDWRGDPIDYRETFANPCFAATHTNGVFAL</sequence>
<comment type="subcellular location">
    <subcellularLocation>
        <location evidence="1">Secreted</location>
    </subcellularLocation>
</comment>
<protein>
    <recommendedName>
        <fullName evidence="10">Subtilisin inhibitor domain-containing protein</fullName>
    </recommendedName>
</protein>
<name>A0A3N0EB29_9ACTN</name>
<dbReference type="Gene3D" id="3.30.350.10">
    <property type="entry name" value="Subtilisin inhibitor-like"/>
    <property type="match status" value="1"/>
</dbReference>
<evidence type="ECO:0000256" key="8">
    <source>
        <dbReference type="RuleBase" id="RU003471"/>
    </source>
</evidence>
<evidence type="ECO:0000256" key="6">
    <source>
        <dbReference type="ARBA" id="ARBA00022900"/>
    </source>
</evidence>
<dbReference type="AlphaFoldDB" id="A0A3N0EB29"/>
<dbReference type="InterPro" id="IPR020054">
    <property type="entry name" value="Prot_inh_SSI_I16_CS"/>
</dbReference>
<accession>A0A3N0EB29</accession>
<comment type="subunit">
    <text evidence="3">Homodimer.</text>
</comment>
<dbReference type="PROSITE" id="PS00999">
    <property type="entry name" value="SSI"/>
    <property type="match status" value="1"/>
</dbReference>